<dbReference type="GO" id="GO:0016579">
    <property type="term" value="P:protein deubiquitination"/>
    <property type="evidence" value="ECO:0007669"/>
    <property type="project" value="InterPro"/>
</dbReference>
<name>A0A8W8I3G8_MAGGI</name>
<dbReference type="InterPro" id="IPR018200">
    <property type="entry name" value="USP_CS"/>
</dbReference>
<dbReference type="PROSITE" id="PS00973">
    <property type="entry name" value="USP_2"/>
    <property type="match status" value="1"/>
</dbReference>
<dbReference type="FunFam" id="3.90.70.10:FF:000014">
    <property type="entry name" value="Ubiquitin carboxyl-terminal hydrolase 34"/>
    <property type="match status" value="1"/>
</dbReference>
<dbReference type="CDD" id="cd02659">
    <property type="entry name" value="peptidase_C19C"/>
    <property type="match status" value="1"/>
</dbReference>
<dbReference type="EC" id="3.4.19.12" evidence="3"/>
<dbReference type="GO" id="GO:0005829">
    <property type="term" value="C:cytosol"/>
    <property type="evidence" value="ECO:0007669"/>
    <property type="project" value="TreeGrafter"/>
</dbReference>
<evidence type="ECO:0000256" key="1">
    <source>
        <dbReference type="ARBA" id="ARBA00000707"/>
    </source>
</evidence>
<evidence type="ECO:0000259" key="9">
    <source>
        <dbReference type="PROSITE" id="PS50235"/>
    </source>
</evidence>
<keyword evidence="7" id="KW-0788">Thiol protease</keyword>
<feature type="region of interest" description="Disordered" evidence="8">
    <location>
        <begin position="3409"/>
        <end position="3543"/>
    </location>
</feature>
<proteinExistence type="inferred from homology"/>
<comment type="similarity">
    <text evidence="2">Belongs to the peptidase C19 family.</text>
</comment>
<evidence type="ECO:0000256" key="6">
    <source>
        <dbReference type="ARBA" id="ARBA00022801"/>
    </source>
</evidence>
<feature type="compositionally biased region" description="Polar residues" evidence="8">
    <location>
        <begin position="3520"/>
        <end position="3533"/>
    </location>
</feature>
<sequence>MCDHCAEVLQLIESYEERCLVGGFHMNKREILSFVSYANTWPQRQCMCCFKNLKNFEKLNNMVQVICSVAIRVIQTMPEDFNKEQQKELDINNKDKKEKVSEDKEEPAMQDDGKVGEKEVAMDTDDEMEDPERWTMEEKEKLLHFVTKIFLLNFPSYMAYKHMYHSSLEELSQQETSALNNYCEVSDPEVPLFLLRNVCFFCDSNGIGALKQCFDKATPDTLPFTFAHILITLIANLRLWMNIPTVMQYIVPLRTVVIRYMCKLSDKDLRMAGNRNMTELMWAAVKEPLETHFQFDKEGLDLAFKYFTCSTLTIRLAGIAQINNQINLYNESCNNETLMDTESYVERVGHQLSQWLLDNKIIEHIFGPNLHIEIIKQSQLILNLLAVEGKITNDHIDCIWASSQLKHCSKQVYDILIPLIKNLELQPVQHLLKLVSGLEPTAHNESTLYLASALVKCVWNTCAISQSSSSTHHHGPLPATLASLQHEEDQIHHGKVGKHEVSSSDSIQVSDDEGHLQLVDVQVRSPKKVQKLIIRHGRIHKHHHGHCCHGDHEEDSDEECHVHSDGSEADSECDRHVPHPRRVPHVTQESEGSESEVDEESSEEEEELEEGEILQNRLNQQRMMGVQRQGGFVKGRPHFHPQRTQASSEEEEEEEDDSEYIDSEEEEHIKEARIVQMKHMQQQSQESEESSEFEDALHDGKMSHQMAQKILQKHHLQEQRRQIQLQQSHQRQRRRRMAGNVKESPAKKEGKKLLRQGENEDDQKSTPGGSGDKTLEHLPAGDSISKQKMEELETGSLTATLEHGPSGDQETEIFDCTQFIQTAQSKRRQTVEGEEVEGILSPDEGEGSCRSSRMSTKSEKNMADFEGEEFISDEELARINGPYSQHQMQQHLSSLASMYQTHLPQGKAAVLHHRPPVKDSSFMTYSEFSIDSVCKKGSTLLWDLVQEDTCNLLPEGLANEAEKALCTLVCYSTDRRIRMKFIEACIENLAHNRSVVVSLRLLPKVFSSFQQFRGGADTHHITLWAEKELNMMSHFFINLVHYTEKVQAGERNPMYSHKEEIQVRLLFLTCVFSSIVSPDGFRLNLEQVDTLWRCVALDSECSDDCLNWFLNQAKSKDHHALCLETFKHIFLEKMSQLKAESMSMVGLNLFQQLSHLTRMANSSFDEQLSEDQVCGMDQLWSIALRANNTDVSMTAIQILNNYYINYGNGHLEKEAEFIQRCMDNLTNALTDIESNPERHLLVIQRGLVLLKNHLEAFRKRYAYHLRNWHIEGKGIRSHQRNIQDKQSTPLRLVLQPAGMADKTQLEMVTTDLVAELRAEVARWWDGLHKQQMARHQAESGGHGNAMLSPILGAMLGDGPIRMITLGQELTVDMDEKSLGELQFKDNQLVFVSVGASRPPRKTDGSLSSSSLPCPVPERLPVMLLIREPHFNKLFLLLEQLSKLQFTIPTMDSQERWGLQTKARVLSRKVWELLMLLPTNQNMWDGFQSLVSEECSEQTVIWDKLLDSKSPHKLMYSLQIVEALSRGSKHRRRSIMRAGGGDSRTMSTDSDFDSQDEEIWSMKFISKGGLKHLLSIFKSGSLQAQEDEAWSQWNQECLAYLLRLISQFSVELSDAEAGHDDVFESYESPRKKMKRHKGGSERIIIPRLNQSTLAMLNMDSVLKILMQILYDAAVPSDSNQVHTGTWGRAEVVHYSLSFLVSWAYSCDEVKQALCTSSNFVNWLKRLTLQAPEPFVRREACMGLYRLCLGKTADGKTGYTLLLPTLASLLSFLEDALSIKPVKNLEVEGLKEKEKEPPGPGCRDYFWLVCRFVDSISKEDAKSDSDSIVNLNQLAKQISQHVLDRPFYETRHGFEEDDGLIGVLNLCTAVIKHKPPFKSSPEGQKFLDEVFWLLFALPSPTKRYLPKCKSQTARSSAYDLLVEFVKGSVENYLFLHQRMLQQHTKDSHAAYLWDYWPHDDGRSKCGYVGLTNLGATCYMATCMQHLYMIPQARQSVLQAKCSNSNRYKGTLMELQKMFAYLQESERKAYNPRSFCKTYTMDKQPLNTGEQKDMTEFFTDLISKLEEMSPDMHTLVKNLFGGVLTNNVVSLDCPHVSRTLEEFYTVRCQVTDMKNLYESLDEVTVKDMLEGDNMYTCSKCQKKVRAEKRACFKKLPRILCFNTMRYTFNMVTMMKEKVNTHFSFPLCLDMSQYMEKNLMGPDKLRDDDEDDKFLVQSEEDDIYEYELIGVTVHTGTADGGHYYSFIRDKLHKSESGQDKWYLFNDAEVKPFDPSQIASECFGGEVTSKTYDSVTDKFMDFSFEKTNSAYMLFYERKPISSRTEEELRIIDQDPPPKFNFELTKELGEWIWQDNTQFLQDNNIFEHTYFGFMWQICGYIPTTLPKDPDTQVSLKAAQLSTSFVLETLIHSKEKPTMLQWIELLTKQFNSCPAACEWFLDHMAESDWWPQQILIKCPNQMVRQMFQRLLIHVISQLKPAHMELYLQPLIESDDGEIDISELGSKSCVTRFIKKMLSILDHGVRPHSKFLTEYFAFLLEFAKMGDEESFFLINVNAISTMVNFYLGQKQAETYVEIPSDDEEEEVITITEETYKPMSLEKMVTLIAILVEKSRGENNQLHISDKDYSAIIGGKGFPFLFNQIRDSINVRQTCNLLFSLSRWNEQLAIALVQMVFNAIKKLNFEHSQPFFKLMSMLVEFGAGPPGLPPFTQYVLQKFWELTKCCPQPCLEWMAAQVTRNRLASQWVLSQMDIWVEPYLLGNNNARVRSAAACLLTSLVPSTHFRNTFRQNRNLLSPHKEMTMSTEAIIVLHQIYEHLLSLLVRARLYADAQSHGTTKLISYFAVLTFCLISKTEKLMFNKYFLDLWNLFQPKLCEPQISMHHNKQALLFFWYQVCMDCPENIKSIVSNSNVCKQIAYNYILADHDDQDVVMFNRIMLPSYYGLLRMCCQQSRTFTRQLAQHQNIQWAFKNISCHPAQYTAAVEELFKMMKLMSTKYPDSSEEEVQAVNHFKRTTIRLYLDFLDARSGWQTLISALKILIDNQDDRLLLLYHKGLQMITEAFNTLHAMYHEATACHVTADIVDLLGILLPVLKVARYYHERKGSASNDMNTVLQNWKERMDFTKKLLTLLNSYTPPDIRTSAIDVLREMVLTYQSECVHTIVPVLTQVHLAFQESNIPVSSPGPYFPRRGQKPIGPKSNIRPPRPQFNMMLHSSQIEATKGVDEMYDAALAEFFTPYHMLVDLICRVAVNHQSLSEPIINLSAMVAIEGVPLHSPYFAKLWFEIYHSEVDRACIRTLCNCSYFIEYVDSVLLDERLSLNNSNIYQFFCNFFPKVHQQVLSDQGRSLLDSLVASVTAEKAAIENVRYEKELISICQRVTGDLRAMLLIFSVQPPKKLNSLLEDSLHYILQVCRDHQKQQEVVSQSQPPSLKRSNSDQGQRRKEDDKEQETPSKKRRVSADEQKEKKTEDDKAEEQGKESSSEQPAKESSEGKVQSSAGEGSQSVKSPEQNEEPEVTQTTEVKDEDEPCSSDQGQKSEAANSEETPRRKNASMVDMVAKHIENLFTLIEKKQ</sequence>
<feature type="compositionally biased region" description="Basic and acidic residues" evidence="8">
    <location>
        <begin position="744"/>
        <end position="764"/>
    </location>
</feature>
<evidence type="ECO:0000256" key="5">
    <source>
        <dbReference type="ARBA" id="ARBA00022786"/>
    </source>
</evidence>
<feature type="compositionally biased region" description="Low complexity" evidence="8">
    <location>
        <begin position="3410"/>
        <end position="3420"/>
    </location>
</feature>
<dbReference type="Proteomes" id="UP000005408">
    <property type="component" value="Unassembled WGS sequence"/>
</dbReference>
<dbReference type="GO" id="GO:0006508">
    <property type="term" value="P:proteolysis"/>
    <property type="evidence" value="ECO:0007669"/>
    <property type="project" value="UniProtKB-KW"/>
</dbReference>
<dbReference type="InterPro" id="IPR001394">
    <property type="entry name" value="Peptidase_C19_UCH"/>
</dbReference>
<dbReference type="GO" id="GO:0004843">
    <property type="term" value="F:cysteine-type deubiquitinase activity"/>
    <property type="evidence" value="ECO:0007669"/>
    <property type="project" value="UniProtKB-EC"/>
</dbReference>
<dbReference type="SUPFAM" id="SSF48371">
    <property type="entry name" value="ARM repeat"/>
    <property type="match status" value="1"/>
</dbReference>
<dbReference type="GO" id="GO:0005634">
    <property type="term" value="C:nucleus"/>
    <property type="evidence" value="ECO:0007669"/>
    <property type="project" value="TreeGrafter"/>
</dbReference>
<feature type="compositionally biased region" description="Polar residues" evidence="8">
    <location>
        <begin position="3482"/>
        <end position="3498"/>
    </location>
</feature>
<protein>
    <recommendedName>
        <fullName evidence="3">ubiquitinyl hydrolase 1</fullName>
        <ecNumber evidence="3">3.4.19.12</ecNumber>
    </recommendedName>
</protein>
<feature type="compositionally biased region" description="Basic and acidic residues" evidence="8">
    <location>
        <begin position="111"/>
        <end position="121"/>
    </location>
</feature>
<evidence type="ECO:0000256" key="8">
    <source>
        <dbReference type="SAM" id="MobiDB-lite"/>
    </source>
</evidence>
<keyword evidence="11" id="KW-1185">Reference proteome</keyword>
<feature type="region of interest" description="Disordered" evidence="8">
    <location>
        <begin position="540"/>
        <end position="611"/>
    </location>
</feature>
<dbReference type="InterPro" id="IPR011989">
    <property type="entry name" value="ARM-like"/>
</dbReference>
<evidence type="ECO:0000256" key="7">
    <source>
        <dbReference type="ARBA" id="ARBA00022807"/>
    </source>
</evidence>
<dbReference type="InterPro" id="IPR016024">
    <property type="entry name" value="ARM-type_fold"/>
</dbReference>
<dbReference type="Pfam" id="PF12030">
    <property type="entry name" value="DUF3517"/>
    <property type="match status" value="1"/>
</dbReference>
<evidence type="ECO:0000256" key="2">
    <source>
        <dbReference type="ARBA" id="ARBA00009085"/>
    </source>
</evidence>
<feature type="compositionally biased region" description="Basic and acidic residues" evidence="8">
    <location>
        <begin position="84"/>
        <end position="102"/>
    </location>
</feature>
<dbReference type="EnsemblMetazoa" id="G12410.6">
    <property type="protein sequence ID" value="G12410.6:cds"/>
    <property type="gene ID" value="G12410"/>
</dbReference>
<dbReference type="GO" id="GO:0009966">
    <property type="term" value="P:regulation of signal transduction"/>
    <property type="evidence" value="ECO:0007669"/>
    <property type="project" value="UniProtKB-ARBA"/>
</dbReference>
<organism evidence="10 11">
    <name type="scientific">Magallana gigas</name>
    <name type="common">Pacific oyster</name>
    <name type="synonym">Crassostrea gigas</name>
    <dbReference type="NCBI Taxonomy" id="29159"/>
    <lineage>
        <taxon>Eukaryota</taxon>
        <taxon>Metazoa</taxon>
        <taxon>Spiralia</taxon>
        <taxon>Lophotrochozoa</taxon>
        <taxon>Mollusca</taxon>
        <taxon>Bivalvia</taxon>
        <taxon>Autobranchia</taxon>
        <taxon>Pteriomorphia</taxon>
        <taxon>Ostreida</taxon>
        <taxon>Ostreoidea</taxon>
        <taxon>Ostreidae</taxon>
        <taxon>Magallana</taxon>
    </lineage>
</organism>
<dbReference type="Pfam" id="PF00443">
    <property type="entry name" value="UCH"/>
    <property type="match status" value="1"/>
</dbReference>
<dbReference type="SUPFAM" id="SSF54001">
    <property type="entry name" value="Cysteine proteinases"/>
    <property type="match status" value="1"/>
</dbReference>
<feature type="domain" description="USP" evidence="9">
    <location>
        <begin position="1966"/>
        <end position="2313"/>
    </location>
</feature>
<reference evidence="10" key="1">
    <citation type="submission" date="2022-08" db="UniProtKB">
        <authorList>
            <consortium name="EnsemblMetazoa"/>
        </authorList>
    </citation>
    <scope>IDENTIFICATION</scope>
    <source>
        <strain evidence="10">05x7-T-G4-1.051#20</strain>
    </source>
</reference>
<feature type="compositionally biased region" description="Basic and acidic residues" evidence="8">
    <location>
        <begin position="489"/>
        <end position="502"/>
    </location>
</feature>
<feature type="compositionally biased region" description="Acidic residues" evidence="8">
    <location>
        <begin position="591"/>
        <end position="611"/>
    </location>
</feature>
<dbReference type="SMR" id="A0A8W8I3G8"/>
<feature type="compositionally biased region" description="Acidic residues" evidence="8">
    <location>
        <begin position="648"/>
        <end position="666"/>
    </location>
</feature>
<dbReference type="PANTHER" id="PTHR24006">
    <property type="entry name" value="UBIQUITIN CARBOXYL-TERMINAL HYDROLASE"/>
    <property type="match status" value="1"/>
</dbReference>
<evidence type="ECO:0000256" key="4">
    <source>
        <dbReference type="ARBA" id="ARBA00022670"/>
    </source>
</evidence>
<accession>A0A8W8I3G8</accession>
<feature type="compositionally biased region" description="Basic and acidic residues" evidence="8">
    <location>
        <begin position="559"/>
        <end position="577"/>
    </location>
</feature>
<keyword evidence="5" id="KW-0833">Ubl conjugation pathway</keyword>
<dbReference type="InterPro" id="IPR021905">
    <property type="entry name" value="DUF3517"/>
</dbReference>
<dbReference type="Gene3D" id="3.90.70.10">
    <property type="entry name" value="Cysteine proteinases"/>
    <property type="match status" value="1"/>
</dbReference>
<dbReference type="PROSITE" id="PS50235">
    <property type="entry name" value="USP_3"/>
    <property type="match status" value="1"/>
</dbReference>
<feature type="region of interest" description="Disordered" evidence="8">
    <location>
        <begin position="824"/>
        <end position="861"/>
    </location>
</feature>
<feature type="region of interest" description="Disordered" evidence="8">
    <location>
        <begin position="489"/>
        <end position="509"/>
    </location>
</feature>
<keyword evidence="6" id="KW-0378">Hydrolase</keyword>
<evidence type="ECO:0000313" key="10">
    <source>
        <dbReference type="EnsemblMetazoa" id="G12410.6:cds"/>
    </source>
</evidence>
<dbReference type="Gene3D" id="1.25.10.10">
    <property type="entry name" value="Leucine-rich Repeat Variant"/>
    <property type="match status" value="1"/>
</dbReference>
<feature type="compositionally biased region" description="Basic and acidic residues" evidence="8">
    <location>
        <begin position="3429"/>
        <end position="3481"/>
    </location>
</feature>
<dbReference type="PANTHER" id="PTHR24006:SF827">
    <property type="entry name" value="UBIQUITIN CARBOXYL-TERMINAL HYDROLASE 34"/>
    <property type="match status" value="1"/>
</dbReference>
<feature type="region of interest" description="Disordered" evidence="8">
    <location>
        <begin position="631"/>
        <end position="784"/>
    </location>
</feature>
<keyword evidence="4" id="KW-0645">Protease</keyword>
<evidence type="ECO:0000313" key="11">
    <source>
        <dbReference type="Proteomes" id="UP000005408"/>
    </source>
</evidence>
<dbReference type="InterPro" id="IPR050164">
    <property type="entry name" value="Peptidase_C19"/>
</dbReference>
<dbReference type="InterPro" id="IPR038765">
    <property type="entry name" value="Papain-like_cys_pep_sf"/>
</dbReference>
<dbReference type="InterPro" id="IPR028889">
    <property type="entry name" value="USP"/>
</dbReference>
<comment type="catalytic activity">
    <reaction evidence="1">
        <text>Thiol-dependent hydrolysis of ester, thioester, amide, peptide and isopeptide bonds formed by the C-terminal Gly of ubiquitin (a 76-residue protein attached to proteins as an intracellular targeting signal).</text>
        <dbReference type="EC" id="3.4.19.12"/>
    </reaction>
</comment>
<feature type="region of interest" description="Disordered" evidence="8">
    <location>
        <begin position="84"/>
        <end position="131"/>
    </location>
</feature>
<evidence type="ECO:0000256" key="3">
    <source>
        <dbReference type="ARBA" id="ARBA00012759"/>
    </source>
</evidence>